<keyword evidence="2" id="KW-1185">Reference proteome</keyword>
<comment type="caution">
    <text evidence="1">The sequence shown here is derived from an EMBL/GenBank/DDBJ whole genome shotgun (WGS) entry which is preliminary data.</text>
</comment>
<dbReference type="AlphaFoldDB" id="A0A814GS28"/>
<gene>
    <name evidence="1" type="ORF">QVE165_LOCUS14904</name>
</gene>
<dbReference type="EMBL" id="CAJNOM010000080">
    <property type="protein sequence ID" value="CAF1000532.1"/>
    <property type="molecule type" value="Genomic_DNA"/>
</dbReference>
<name>A0A814GS28_9BILA</name>
<evidence type="ECO:0000313" key="1">
    <source>
        <dbReference type="EMBL" id="CAF1000532.1"/>
    </source>
</evidence>
<organism evidence="1 2">
    <name type="scientific">Adineta steineri</name>
    <dbReference type="NCBI Taxonomy" id="433720"/>
    <lineage>
        <taxon>Eukaryota</taxon>
        <taxon>Metazoa</taxon>
        <taxon>Spiralia</taxon>
        <taxon>Gnathifera</taxon>
        <taxon>Rotifera</taxon>
        <taxon>Eurotatoria</taxon>
        <taxon>Bdelloidea</taxon>
        <taxon>Adinetida</taxon>
        <taxon>Adinetidae</taxon>
        <taxon>Adineta</taxon>
    </lineage>
</organism>
<evidence type="ECO:0000313" key="2">
    <source>
        <dbReference type="Proteomes" id="UP000663832"/>
    </source>
</evidence>
<accession>A0A814GS28</accession>
<protein>
    <submittedName>
        <fullName evidence="1">Uncharacterized protein</fullName>
    </submittedName>
</protein>
<proteinExistence type="predicted"/>
<reference evidence="1" key="1">
    <citation type="submission" date="2021-02" db="EMBL/GenBank/DDBJ databases">
        <authorList>
            <person name="Nowell W R."/>
        </authorList>
    </citation>
    <scope>NUCLEOTIDE SEQUENCE</scope>
</reference>
<dbReference type="Proteomes" id="UP000663832">
    <property type="component" value="Unassembled WGS sequence"/>
</dbReference>
<sequence length="71" mass="7703">MKQAGGARLRDVTVPLFAPGTGYGTLLEFNNIGQFIFTLIDILPGDQDLITGPCYPLLIDCYRGPLSICLD</sequence>